<dbReference type="PANTHER" id="PTHR21879">
    <property type="entry name" value="FI03362P-RELATED-RELATED"/>
    <property type="match status" value="1"/>
</dbReference>
<sequence length="162" mass="17965">MGVLAWVLVCAVVSLLEDGAADSVVSEPVTRVGPGAGQIFRNLLEEGRGKKKYKKDIMQMITAMTVVIISFLVPKVIAVALYASWKGITISLIALAIASMAALKNAHSGQSEKSGPHIVIEKKADDHHRHEHWWRKIRQAEPTYIEDDHNGPYHGWHDDYES</sequence>
<dbReference type="Proteomes" id="UP000466442">
    <property type="component" value="Unassembled WGS sequence"/>
</dbReference>
<organism evidence="1 2">
    <name type="scientific">Apolygus lucorum</name>
    <name type="common">Small green plant bug</name>
    <name type="synonym">Lygocoris lucorum</name>
    <dbReference type="NCBI Taxonomy" id="248454"/>
    <lineage>
        <taxon>Eukaryota</taxon>
        <taxon>Metazoa</taxon>
        <taxon>Ecdysozoa</taxon>
        <taxon>Arthropoda</taxon>
        <taxon>Hexapoda</taxon>
        <taxon>Insecta</taxon>
        <taxon>Pterygota</taxon>
        <taxon>Neoptera</taxon>
        <taxon>Paraneoptera</taxon>
        <taxon>Hemiptera</taxon>
        <taxon>Heteroptera</taxon>
        <taxon>Panheteroptera</taxon>
        <taxon>Cimicomorpha</taxon>
        <taxon>Miridae</taxon>
        <taxon>Mirini</taxon>
        <taxon>Apolygus</taxon>
    </lineage>
</organism>
<protein>
    <submittedName>
        <fullName evidence="1">Uncharacterized protein</fullName>
    </submittedName>
</protein>
<evidence type="ECO:0000313" key="2">
    <source>
        <dbReference type="Proteomes" id="UP000466442"/>
    </source>
</evidence>
<evidence type="ECO:0000313" key="1">
    <source>
        <dbReference type="EMBL" id="KAF6209743.1"/>
    </source>
</evidence>
<dbReference type="InterPro" id="IPR012464">
    <property type="entry name" value="DUF1676"/>
</dbReference>
<proteinExistence type="predicted"/>
<dbReference type="OrthoDB" id="6630426at2759"/>
<name>A0A6A4JAW8_APOLU</name>
<accession>A0A6A4JAW8</accession>
<gene>
    <name evidence="1" type="ORF">GE061_015492</name>
</gene>
<dbReference type="Pfam" id="PF07898">
    <property type="entry name" value="DUF1676"/>
    <property type="match status" value="1"/>
</dbReference>
<keyword evidence="2" id="KW-1185">Reference proteome</keyword>
<dbReference type="AlphaFoldDB" id="A0A6A4JAW8"/>
<dbReference type="EMBL" id="WIXP02000006">
    <property type="protein sequence ID" value="KAF6209743.1"/>
    <property type="molecule type" value="Genomic_DNA"/>
</dbReference>
<comment type="caution">
    <text evidence="1">The sequence shown here is derived from an EMBL/GenBank/DDBJ whole genome shotgun (WGS) entry which is preliminary data.</text>
</comment>
<dbReference type="GO" id="GO:0016020">
    <property type="term" value="C:membrane"/>
    <property type="evidence" value="ECO:0007669"/>
    <property type="project" value="TreeGrafter"/>
</dbReference>
<reference evidence="1" key="1">
    <citation type="journal article" date="2021" name="Mol. Ecol. Resour.">
        <title>Apolygus lucorum genome provides insights into omnivorousness and mesophyll feeding.</title>
        <authorList>
            <person name="Liu Y."/>
            <person name="Liu H."/>
            <person name="Wang H."/>
            <person name="Huang T."/>
            <person name="Liu B."/>
            <person name="Yang B."/>
            <person name="Yin L."/>
            <person name="Li B."/>
            <person name="Zhang Y."/>
            <person name="Zhang S."/>
            <person name="Jiang F."/>
            <person name="Zhang X."/>
            <person name="Ren Y."/>
            <person name="Wang B."/>
            <person name="Wang S."/>
            <person name="Lu Y."/>
            <person name="Wu K."/>
            <person name="Fan W."/>
            <person name="Wang G."/>
        </authorList>
    </citation>
    <scope>NUCLEOTIDE SEQUENCE</scope>
    <source>
        <strain evidence="1">12Hb</strain>
    </source>
</reference>